<dbReference type="GO" id="GO:0005737">
    <property type="term" value="C:cytoplasm"/>
    <property type="evidence" value="ECO:0007669"/>
    <property type="project" value="TreeGrafter"/>
</dbReference>
<feature type="compositionally biased region" description="Basic and acidic residues" evidence="3">
    <location>
        <begin position="787"/>
        <end position="808"/>
    </location>
</feature>
<feature type="non-terminal residue" evidence="4">
    <location>
        <position position="808"/>
    </location>
</feature>
<feature type="compositionally biased region" description="Low complexity" evidence="3">
    <location>
        <begin position="732"/>
        <end position="743"/>
    </location>
</feature>
<gene>
    <name evidence="4" type="ORF">OFUS_LOCUS23014</name>
</gene>
<evidence type="ECO:0000313" key="4">
    <source>
        <dbReference type="EMBL" id="CAH1798941.1"/>
    </source>
</evidence>
<feature type="compositionally biased region" description="Basic and acidic residues" evidence="3">
    <location>
        <begin position="316"/>
        <end position="327"/>
    </location>
</feature>
<dbReference type="SMART" id="SM00248">
    <property type="entry name" value="ANK"/>
    <property type="match status" value="6"/>
</dbReference>
<keyword evidence="2" id="KW-0040">ANK repeat</keyword>
<dbReference type="EMBL" id="CAIIXF020000011">
    <property type="protein sequence ID" value="CAH1798941.1"/>
    <property type="molecule type" value="Genomic_DNA"/>
</dbReference>
<feature type="compositionally biased region" description="Basic residues" evidence="3">
    <location>
        <begin position="334"/>
        <end position="350"/>
    </location>
</feature>
<feature type="region of interest" description="Disordered" evidence="3">
    <location>
        <begin position="279"/>
        <end position="394"/>
    </location>
</feature>
<feature type="compositionally biased region" description="Polar residues" evidence="3">
    <location>
        <begin position="384"/>
        <end position="393"/>
    </location>
</feature>
<keyword evidence="1" id="KW-0677">Repeat</keyword>
<protein>
    <submittedName>
        <fullName evidence="4">Uncharacterized protein</fullName>
    </submittedName>
</protein>
<name>A0A8J1TCF5_OWEFU</name>
<dbReference type="PROSITE" id="PS50297">
    <property type="entry name" value="ANK_REP_REGION"/>
    <property type="match status" value="5"/>
</dbReference>
<reference evidence="4" key="1">
    <citation type="submission" date="2022-03" db="EMBL/GenBank/DDBJ databases">
        <authorList>
            <person name="Martin C."/>
        </authorList>
    </citation>
    <scope>NUCLEOTIDE SEQUENCE</scope>
</reference>
<sequence>SMDHHTIASSTQTPMNYGPVTLDDKLRLAASKGQDVTVKELIASGATFQPDREGRTALHYAALNGYADLVRFLIAAGADVDAQDNLGYTSLHRAAAQGHTEVIQALLDEACALDRQDEHGNASLHEAAWNGYSRSLEAMVKAGANVNVTNKAGFTALHLSGQNGHNQSARVLLYGGCNSDAKNNYGDTALHTAARYGHAGVTRILISARCNINAQNKNDDTALHIAAALKRKKIAKILCEAKINLNLRNKQNETSSDVARRKDYPEILLIITTPFKKLRGRDKRDGGKKSRHKLRYPSDTDGSRGGGVSQTEDEAEAVKSDSSDGRKPTFCFGKSKKKKKKSSKQSKSSKKPLPVKQRSPSPSPPKRVHQGVGGSQLPPRSILKGTNTQNPANQFGFFNKYVPRAGSTYYKDLAGNVKQGPMGFAPICNCGPVLKKLDQKIESGKHNMYDHVDAMHQTLDTRIDQLERRTAQQVYAIDKLTKERVENTSSECMRHIDTQVKQTKRDTHRMIEQQANHISSDLKSWAEQRFNRTDNNGHNHTCDFYDPTNVPHSETFHDGFAGVDANDDVPMPGKLVRSRSDESLSASGSKYKYKLHKKWARDDAPLGAIARQFKEMRIQQQQQNNNNIHPHQPLLHNGHHQGYGGSGFNVNNLYRNNSTPNQFAPPMKANAPPPQNNQYNKQYRTQDVHINRQENQFNSNQNNQIRNYENQMRSNDHMGTYRSNSLGRDRQYSQQQQAQPIQQDSRIPRTPTKQTIPAMQLDNRNAGTSMPSPHNKPSSYRQTRPNTYHDNRTEREQLRVHDQPTQRG</sequence>
<feature type="compositionally biased region" description="Low complexity" evidence="3">
    <location>
        <begin position="695"/>
        <end position="711"/>
    </location>
</feature>
<evidence type="ECO:0000256" key="1">
    <source>
        <dbReference type="ARBA" id="ARBA00022737"/>
    </source>
</evidence>
<dbReference type="Gene3D" id="1.25.40.20">
    <property type="entry name" value="Ankyrin repeat-containing domain"/>
    <property type="match status" value="1"/>
</dbReference>
<dbReference type="PROSITE" id="PS50088">
    <property type="entry name" value="ANK_REPEAT"/>
    <property type="match status" value="6"/>
</dbReference>
<evidence type="ECO:0000313" key="5">
    <source>
        <dbReference type="Proteomes" id="UP000749559"/>
    </source>
</evidence>
<dbReference type="Proteomes" id="UP000749559">
    <property type="component" value="Unassembled WGS sequence"/>
</dbReference>
<dbReference type="AlphaFoldDB" id="A0A8J1TCF5"/>
<dbReference type="PRINTS" id="PR01415">
    <property type="entry name" value="ANKYRIN"/>
</dbReference>
<dbReference type="PANTHER" id="PTHR24198:SF185">
    <property type="entry name" value="ANKYRIN-3"/>
    <property type="match status" value="1"/>
</dbReference>
<feature type="region of interest" description="Disordered" evidence="3">
    <location>
        <begin position="695"/>
        <end position="808"/>
    </location>
</feature>
<keyword evidence="5" id="KW-1185">Reference proteome</keyword>
<dbReference type="InterPro" id="IPR002110">
    <property type="entry name" value="Ankyrin_rpt"/>
</dbReference>
<comment type="caution">
    <text evidence="4">The sequence shown here is derived from an EMBL/GenBank/DDBJ whole genome shotgun (WGS) entry which is preliminary data.</text>
</comment>
<dbReference type="Pfam" id="PF12796">
    <property type="entry name" value="Ank_2"/>
    <property type="match status" value="2"/>
</dbReference>
<feature type="compositionally biased region" description="Low complexity" evidence="3">
    <location>
        <begin position="664"/>
        <end position="679"/>
    </location>
</feature>
<dbReference type="InterPro" id="IPR036770">
    <property type="entry name" value="Ankyrin_rpt-contain_sf"/>
</dbReference>
<dbReference type="OrthoDB" id="6251518at2759"/>
<feature type="region of interest" description="Disordered" evidence="3">
    <location>
        <begin position="626"/>
        <end position="679"/>
    </location>
</feature>
<accession>A0A8J1TCF5</accession>
<organism evidence="4 5">
    <name type="scientific">Owenia fusiformis</name>
    <name type="common">Polychaete worm</name>
    <dbReference type="NCBI Taxonomy" id="6347"/>
    <lineage>
        <taxon>Eukaryota</taxon>
        <taxon>Metazoa</taxon>
        <taxon>Spiralia</taxon>
        <taxon>Lophotrochozoa</taxon>
        <taxon>Annelida</taxon>
        <taxon>Polychaeta</taxon>
        <taxon>Sedentaria</taxon>
        <taxon>Canalipalpata</taxon>
        <taxon>Sabellida</taxon>
        <taxon>Oweniida</taxon>
        <taxon>Oweniidae</taxon>
        <taxon>Owenia</taxon>
    </lineage>
</organism>
<feature type="compositionally biased region" description="Polar residues" evidence="3">
    <location>
        <begin position="751"/>
        <end position="786"/>
    </location>
</feature>
<evidence type="ECO:0000256" key="3">
    <source>
        <dbReference type="SAM" id="MobiDB-lite"/>
    </source>
</evidence>
<feature type="compositionally biased region" description="Polar residues" evidence="3">
    <location>
        <begin position="648"/>
        <end position="662"/>
    </location>
</feature>
<feature type="compositionally biased region" description="Low complexity" evidence="3">
    <location>
        <begin position="626"/>
        <end position="636"/>
    </location>
</feature>
<feature type="non-terminal residue" evidence="4">
    <location>
        <position position="1"/>
    </location>
</feature>
<dbReference type="PANTHER" id="PTHR24198">
    <property type="entry name" value="ANKYRIN REPEAT AND PROTEIN KINASE DOMAIN-CONTAINING PROTEIN"/>
    <property type="match status" value="1"/>
</dbReference>
<evidence type="ECO:0000256" key="2">
    <source>
        <dbReference type="ARBA" id="ARBA00023043"/>
    </source>
</evidence>
<dbReference type="Pfam" id="PF00023">
    <property type="entry name" value="Ank"/>
    <property type="match status" value="1"/>
</dbReference>
<proteinExistence type="predicted"/>
<dbReference type="SUPFAM" id="SSF48403">
    <property type="entry name" value="Ankyrin repeat"/>
    <property type="match status" value="1"/>
</dbReference>